<comment type="similarity">
    <text evidence="2 11">Belongs to the WhiB family.</text>
</comment>
<evidence type="ECO:0000256" key="10">
    <source>
        <dbReference type="ARBA" id="ARBA00023163"/>
    </source>
</evidence>
<keyword evidence="10 11" id="KW-0804">Transcription</keyword>
<sequence length="99" mass="11312">MTAVSVRTPTEERFWATEGACAQLDPDEFFVRGADQQRVKQFCRGCPVLNHCLADALNNRIEFGVWGGMTERERRRLLRQHPGVVDWLDVLEAAHEKTA</sequence>
<feature type="domain" description="4Fe-4S Wbl-type" evidence="12">
    <location>
        <begin position="20"/>
        <end position="76"/>
    </location>
</feature>
<dbReference type="PANTHER" id="PTHR38839">
    <property type="entry name" value="TRANSCRIPTIONAL REGULATOR WHID-RELATED"/>
    <property type="match status" value="1"/>
</dbReference>
<keyword evidence="4 11" id="KW-0479">Metal-binding</keyword>
<dbReference type="Pfam" id="PF02467">
    <property type="entry name" value="Whib"/>
    <property type="match status" value="1"/>
</dbReference>
<dbReference type="EMBL" id="JACHWP010000003">
    <property type="protein sequence ID" value="MBB3023190.1"/>
    <property type="molecule type" value="Genomic_DNA"/>
</dbReference>
<evidence type="ECO:0000256" key="7">
    <source>
        <dbReference type="ARBA" id="ARBA00023015"/>
    </source>
</evidence>
<feature type="binding site" evidence="11">
    <location>
        <position position="52"/>
    </location>
    <ligand>
        <name>[4Fe-4S] cluster</name>
        <dbReference type="ChEBI" id="CHEBI:49883"/>
    </ligand>
</feature>
<keyword evidence="3 11" id="KW-0004">4Fe-4S</keyword>
<dbReference type="RefSeq" id="WP_183376162.1">
    <property type="nucleotide sequence ID" value="NZ_CBCSFZ010000006.1"/>
</dbReference>
<reference evidence="13 14" key="1">
    <citation type="submission" date="2020-08" db="EMBL/GenBank/DDBJ databases">
        <title>Sequencing the genomes of 1000 actinobacteria strains.</title>
        <authorList>
            <person name="Klenk H.-P."/>
        </authorList>
    </citation>
    <scope>NUCLEOTIDE SEQUENCE [LARGE SCALE GENOMIC DNA]</scope>
    <source>
        <strain evidence="13 14">DSM 23040</strain>
    </source>
</reference>
<accession>A0A839QWM1</accession>
<feature type="binding site" evidence="11">
    <location>
        <position position="43"/>
    </location>
    <ligand>
        <name>[4Fe-4S] cluster</name>
        <dbReference type="ChEBI" id="CHEBI:49883"/>
    </ligand>
</feature>
<keyword evidence="7 11" id="KW-0805">Transcription regulation</keyword>
<dbReference type="GO" id="GO:0005737">
    <property type="term" value="C:cytoplasm"/>
    <property type="evidence" value="ECO:0007669"/>
    <property type="project" value="UniProtKB-SubCell"/>
</dbReference>
<evidence type="ECO:0000256" key="1">
    <source>
        <dbReference type="ARBA" id="ARBA00004496"/>
    </source>
</evidence>
<keyword evidence="8 11" id="KW-0238">DNA-binding</keyword>
<evidence type="ECO:0000256" key="2">
    <source>
        <dbReference type="ARBA" id="ARBA00006597"/>
    </source>
</evidence>
<evidence type="ECO:0000256" key="4">
    <source>
        <dbReference type="ARBA" id="ARBA00022723"/>
    </source>
</evidence>
<proteinExistence type="inferred from homology"/>
<name>A0A839QWM1_9MICO</name>
<keyword evidence="5 11" id="KW-0408">Iron</keyword>
<evidence type="ECO:0000256" key="8">
    <source>
        <dbReference type="ARBA" id="ARBA00023125"/>
    </source>
</evidence>
<dbReference type="PROSITE" id="PS51674">
    <property type="entry name" value="4FE4S_WBL"/>
    <property type="match status" value="1"/>
</dbReference>
<dbReference type="InterPro" id="IPR034768">
    <property type="entry name" value="4FE4S_WBL"/>
</dbReference>
<comment type="PTM">
    <text evidence="11">The Fe-S cluster can be nitrosylated by nitric oxide (NO).</text>
</comment>
<feature type="binding site" evidence="11">
    <location>
        <position position="21"/>
    </location>
    <ligand>
        <name>[4Fe-4S] cluster</name>
        <dbReference type="ChEBI" id="CHEBI:49883"/>
    </ligand>
</feature>
<comment type="cofactor">
    <cofactor evidence="11">
        <name>[4Fe-4S] cluster</name>
        <dbReference type="ChEBI" id="CHEBI:49883"/>
    </cofactor>
    <text evidence="11">Binds 1 [4Fe-4S] cluster per subunit. Following nitrosylation of the [4Fe-4S] cluster binds 1 [4Fe-8(NO)] cluster per subunit.</text>
</comment>
<dbReference type="Proteomes" id="UP000568050">
    <property type="component" value="Unassembled WGS sequence"/>
</dbReference>
<comment type="caution">
    <text evidence="13">The sequence shown here is derived from an EMBL/GenBank/DDBJ whole genome shotgun (WGS) entry which is preliminary data.</text>
</comment>
<keyword evidence="9 11" id="KW-1015">Disulfide bond</keyword>
<feature type="binding site" evidence="11">
    <location>
        <position position="46"/>
    </location>
    <ligand>
        <name>[4Fe-4S] cluster</name>
        <dbReference type="ChEBI" id="CHEBI:49883"/>
    </ligand>
</feature>
<dbReference type="AlphaFoldDB" id="A0A839QWM1"/>
<evidence type="ECO:0000256" key="3">
    <source>
        <dbReference type="ARBA" id="ARBA00022485"/>
    </source>
</evidence>
<evidence type="ECO:0000313" key="14">
    <source>
        <dbReference type="Proteomes" id="UP000568050"/>
    </source>
</evidence>
<comment type="function">
    <text evidence="11">Acts as a transcriptional regulator. Probably redox-responsive. The apo- but not holo-form probably binds DNA.</text>
</comment>
<organism evidence="13 14">
    <name type="scientific">Helcobacillus massiliensis</name>
    <dbReference type="NCBI Taxonomy" id="521392"/>
    <lineage>
        <taxon>Bacteria</taxon>
        <taxon>Bacillati</taxon>
        <taxon>Actinomycetota</taxon>
        <taxon>Actinomycetes</taxon>
        <taxon>Micrococcales</taxon>
        <taxon>Dermabacteraceae</taxon>
        <taxon>Helcobacillus</taxon>
    </lineage>
</organism>
<dbReference type="HAMAP" id="MF_01479">
    <property type="entry name" value="WhiB"/>
    <property type="match status" value="1"/>
</dbReference>
<keyword evidence="11" id="KW-0963">Cytoplasm</keyword>
<evidence type="ECO:0000256" key="6">
    <source>
        <dbReference type="ARBA" id="ARBA00023014"/>
    </source>
</evidence>
<evidence type="ECO:0000313" key="13">
    <source>
        <dbReference type="EMBL" id="MBB3023190.1"/>
    </source>
</evidence>
<dbReference type="GO" id="GO:0035731">
    <property type="term" value="F:dinitrosyl-iron complex binding"/>
    <property type="evidence" value="ECO:0007669"/>
    <property type="project" value="UniProtKB-UniRule"/>
</dbReference>
<dbReference type="GO" id="GO:0051539">
    <property type="term" value="F:4 iron, 4 sulfur cluster binding"/>
    <property type="evidence" value="ECO:0007669"/>
    <property type="project" value="UniProtKB-UniRule"/>
</dbReference>
<dbReference type="GO" id="GO:0045454">
    <property type="term" value="P:cell redox homeostasis"/>
    <property type="evidence" value="ECO:0007669"/>
    <property type="project" value="TreeGrafter"/>
</dbReference>
<dbReference type="GO" id="GO:0047134">
    <property type="term" value="F:protein-disulfide reductase [NAD(P)H] activity"/>
    <property type="evidence" value="ECO:0007669"/>
    <property type="project" value="TreeGrafter"/>
</dbReference>
<comment type="PTM">
    <text evidence="11">Upon Fe-S cluster removal intramolecular disulfide bonds are formed.</text>
</comment>
<evidence type="ECO:0000256" key="9">
    <source>
        <dbReference type="ARBA" id="ARBA00023157"/>
    </source>
</evidence>
<dbReference type="GO" id="GO:0003677">
    <property type="term" value="F:DNA binding"/>
    <property type="evidence" value="ECO:0007669"/>
    <property type="project" value="UniProtKB-UniRule"/>
</dbReference>
<keyword evidence="6 11" id="KW-0411">Iron-sulfur</keyword>
<gene>
    <name evidence="11" type="primary">whiB</name>
    <name evidence="13" type="ORF">FHX50_001475</name>
</gene>
<dbReference type="GO" id="GO:0045892">
    <property type="term" value="P:negative regulation of DNA-templated transcription"/>
    <property type="evidence" value="ECO:0007669"/>
    <property type="project" value="TreeGrafter"/>
</dbReference>
<keyword evidence="14" id="KW-1185">Reference proteome</keyword>
<protein>
    <recommendedName>
        <fullName evidence="11">Transcriptional regulator WhiB</fullName>
    </recommendedName>
</protein>
<comment type="subcellular location">
    <subcellularLocation>
        <location evidence="1 11">Cytoplasm</location>
    </subcellularLocation>
</comment>
<evidence type="ECO:0000256" key="5">
    <source>
        <dbReference type="ARBA" id="ARBA00023004"/>
    </source>
</evidence>
<evidence type="ECO:0000256" key="11">
    <source>
        <dbReference type="HAMAP-Rule" id="MF_01479"/>
    </source>
</evidence>
<dbReference type="PANTHER" id="PTHR38839:SF7">
    <property type="entry name" value="TRANSCRIPTIONAL REGULATOR WHIB4"/>
    <property type="match status" value="1"/>
</dbReference>
<dbReference type="InterPro" id="IPR003482">
    <property type="entry name" value="Whib"/>
</dbReference>
<dbReference type="GO" id="GO:0046872">
    <property type="term" value="F:metal ion binding"/>
    <property type="evidence" value="ECO:0007669"/>
    <property type="project" value="UniProtKB-KW"/>
</dbReference>
<evidence type="ECO:0000259" key="12">
    <source>
        <dbReference type="PROSITE" id="PS51674"/>
    </source>
</evidence>